<evidence type="ECO:0000259" key="1">
    <source>
        <dbReference type="Pfam" id="PF01738"/>
    </source>
</evidence>
<dbReference type="Pfam" id="PF01738">
    <property type="entry name" value="DLH"/>
    <property type="match status" value="1"/>
</dbReference>
<feature type="domain" description="Dienelactone hydrolase" evidence="1">
    <location>
        <begin position="24"/>
        <end position="221"/>
    </location>
</feature>
<dbReference type="RefSeq" id="WP_096297522.1">
    <property type="nucleotide sequence ID" value="NZ_CP023406.1"/>
</dbReference>
<dbReference type="AlphaFoldDB" id="A0A290XDI7"/>
<dbReference type="Proteomes" id="UP000218968">
    <property type="component" value="Chromosome"/>
</dbReference>
<dbReference type="EMBL" id="CP023406">
    <property type="protein sequence ID" value="ATD67200.1"/>
    <property type="molecule type" value="Genomic_DNA"/>
</dbReference>
<dbReference type="InterPro" id="IPR002925">
    <property type="entry name" value="Dienelactn_hydro"/>
</dbReference>
<evidence type="ECO:0000313" key="3">
    <source>
        <dbReference type="Proteomes" id="UP000218968"/>
    </source>
</evidence>
<dbReference type="OrthoDB" id="9787933at2"/>
<dbReference type="PANTHER" id="PTHR46623">
    <property type="entry name" value="CARBOXYMETHYLENEBUTENOLIDASE-RELATED"/>
    <property type="match status" value="1"/>
</dbReference>
<organism evidence="2 3">
    <name type="scientific">Luteimonas chenhongjianii</name>
    <dbReference type="NCBI Taxonomy" id="2006110"/>
    <lineage>
        <taxon>Bacteria</taxon>
        <taxon>Pseudomonadati</taxon>
        <taxon>Pseudomonadota</taxon>
        <taxon>Gammaproteobacteria</taxon>
        <taxon>Lysobacterales</taxon>
        <taxon>Lysobacteraceae</taxon>
        <taxon>Luteimonas</taxon>
    </lineage>
</organism>
<reference evidence="3" key="1">
    <citation type="submission" date="2017-09" db="EMBL/GenBank/DDBJ databases">
        <title>Luteimonas liuhanmingii sp.nov., isolated from the intestinal contents of Tibetan Plateau Pika in Yushu, Qinghai Province, China.</title>
        <authorList>
            <person name="Gui Z."/>
        </authorList>
    </citation>
    <scope>NUCLEOTIDE SEQUENCE [LARGE SCALE GENOMIC DNA]</scope>
    <source>
        <strain evidence="3">100111</strain>
    </source>
</reference>
<protein>
    <submittedName>
        <fullName evidence="2">Carboxymethylenebutenolidase</fullName>
    </submittedName>
</protein>
<dbReference type="SUPFAM" id="SSF53474">
    <property type="entry name" value="alpha/beta-Hydrolases"/>
    <property type="match status" value="1"/>
</dbReference>
<evidence type="ECO:0000313" key="2">
    <source>
        <dbReference type="EMBL" id="ATD67200.1"/>
    </source>
</evidence>
<gene>
    <name evidence="2" type="ORF">CNR27_06890</name>
</gene>
<accession>A0A290XDI7</accession>
<dbReference type="GO" id="GO:0016787">
    <property type="term" value="F:hydrolase activity"/>
    <property type="evidence" value="ECO:0007669"/>
    <property type="project" value="InterPro"/>
</dbReference>
<sequence>MGRDISLATPYGPVHAWRADPPHGAAPRGALLVIQEIFGVNAHIRSVADGYAAAGYVALAPAVFDPVARNVELGYDAEGVSRGRALVASLGIERALGVLRAGRDLLQAQGHRRVGAVGFCWGGTLAFLANARLGMLAASYYGAQTLPFLEEPLQAPMLFHFGADDPSIPPEAIERHRTLQPDAEVHVHPGGHGFNRDIDPNHYHAQSATSARRATLAFLDAALRREPAP</sequence>
<name>A0A290XDI7_9GAMM</name>
<dbReference type="KEGG" id="lum:CNR27_06890"/>
<keyword evidence="3" id="KW-1185">Reference proteome</keyword>
<dbReference type="Gene3D" id="3.40.50.1820">
    <property type="entry name" value="alpha/beta hydrolase"/>
    <property type="match status" value="1"/>
</dbReference>
<dbReference type="PANTHER" id="PTHR46623:SF6">
    <property type="entry name" value="ALPHA_BETA-HYDROLASES SUPERFAMILY PROTEIN"/>
    <property type="match status" value="1"/>
</dbReference>
<dbReference type="InterPro" id="IPR051049">
    <property type="entry name" value="Dienelactone_hydrolase-like"/>
</dbReference>
<proteinExistence type="predicted"/>
<dbReference type="InterPro" id="IPR029058">
    <property type="entry name" value="AB_hydrolase_fold"/>
</dbReference>